<dbReference type="Proteomes" id="UP000735302">
    <property type="component" value="Unassembled WGS sequence"/>
</dbReference>
<proteinExistence type="predicted"/>
<feature type="region of interest" description="Disordered" evidence="1">
    <location>
        <begin position="1"/>
        <end position="24"/>
    </location>
</feature>
<organism evidence="2 3">
    <name type="scientific">Plakobranchus ocellatus</name>
    <dbReference type="NCBI Taxonomy" id="259542"/>
    <lineage>
        <taxon>Eukaryota</taxon>
        <taxon>Metazoa</taxon>
        <taxon>Spiralia</taxon>
        <taxon>Lophotrochozoa</taxon>
        <taxon>Mollusca</taxon>
        <taxon>Gastropoda</taxon>
        <taxon>Heterobranchia</taxon>
        <taxon>Euthyneura</taxon>
        <taxon>Panpulmonata</taxon>
        <taxon>Sacoglossa</taxon>
        <taxon>Placobranchoidea</taxon>
        <taxon>Plakobranchidae</taxon>
        <taxon>Plakobranchus</taxon>
    </lineage>
</organism>
<accession>A0AAV4AW76</accession>
<keyword evidence="3" id="KW-1185">Reference proteome</keyword>
<reference evidence="2 3" key="1">
    <citation type="journal article" date="2021" name="Elife">
        <title>Chloroplast acquisition without the gene transfer in kleptoplastic sea slugs, Plakobranchus ocellatus.</title>
        <authorList>
            <person name="Maeda T."/>
            <person name="Takahashi S."/>
            <person name="Yoshida T."/>
            <person name="Shimamura S."/>
            <person name="Takaki Y."/>
            <person name="Nagai Y."/>
            <person name="Toyoda A."/>
            <person name="Suzuki Y."/>
            <person name="Arimoto A."/>
            <person name="Ishii H."/>
            <person name="Satoh N."/>
            <person name="Nishiyama T."/>
            <person name="Hasebe M."/>
            <person name="Maruyama T."/>
            <person name="Minagawa J."/>
            <person name="Obokata J."/>
            <person name="Shigenobu S."/>
        </authorList>
    </citation>
    <scope>NUCLEOTIDE SEQUENCE [LARGE SCALE GENOMIC DNA]</scope>
</reference>
<evidence type="ECO:0000313" key="2">
    <source>
        <dbReference type="EMBL" id="GFO15341.1"/>
    </source>
</evidence>
<sequence length="141" mass="15171">MIATQNSIPVMQRIPSSPKEHQHDNMSITHTARDLWDNTPTSTCTAVDTLKQKIKQAPARCSVDDGGLVTVEEDRAGHEAELQDYSGGVLAGSAIPAGVCLGQWPEESALLGANLLQKGARRRRQTIESSIGRGQLKVSIV</sequence>
<evidence type="ECO:0000256" key="1">
    <source>
        <dbReference type="SAM" id="MobiDB-lite"/>
    </source>
</evidence>
<name>A0AAV4AW76_9GAST</name>
<dbReference type="EMBL" id="BLXT01004605">
    <property type="protein sequence ID" value="GFO15341.1"/>
    <property type="molecule type" value="Genomic_DNA"/>
</dbReference>
<gene>
    <name evidence="2" type="ORF">PoB_004184600</name>
</gene>
<comment type="caution">
    <text evidence="2">The sequence shown here is derived from an EMBL/GenBank/DDBJ whole genome shotgun (WGS) entry which is preliminary data.</text>
</comment>
<evidence type="ECO:0000313" key="3">
    <source>
        <dbReference type="Proteomes" id="UP000735302"/>
    </source>
</evidence>
<protein>
    <submittedName>
        <fullName evidence="2">Uncharacterized protein</fullName>
    </submittedName>
</protein>
<dbReference type="AlphaFoldDB" id="A0AAV4AW76"/>